<dbReference type="Pfam" id="PF04069">
    <property type="entry name" value="OpuAC"/>
    <property type="match status" value="1"/>
</dbReference>
<dbReference type="PROSITE" id="PS51257">
    <property type="entry name" value="PROKAR_LIPOPROTEIN"/>
    <property type="match status" value="1"/>
</dbReference>
<proteinExistence type="predicted"/>
<protein>
    <submittedName>
        <fullName evidence="2">Glycine/betaine ABC transporter substrate-binding protein</fullName>
    </submittedName>
</protein>
<evidence type="ECO:0000259" key="1">
    <source>
        <dbReference type="Pfam" id="PF04069"/>
    </source>
</evidence>
<dbReference type="Gene3D" id="3.40.190.120">
    <property type="entry name" value="Osmoprotection protein (prox), domain 2"/>
    <property type="match status" value="1"/>
</dbReference>
<dbReference type="InterPro" id="IPR007210">
    <property type="entry name" value="ABC_Gly_betaine_transp_sub-bd"/>
</dbReference>
<dbReference type="CDD" id="cd13528">
    <property type="entry name" value="PBP2_osmoprotectants"/>
    <property type="match status" value="1"/>
</dbReference>
<feature type="domain" description="ABC-type glycine betaine transport system substrate-binding" evidence="1">
    <location>
        <begin position="28"/>
        <end position="293"/>
    </location>
</feature>
<accession>A0ABS9GX79</accession>
<dbReference type="EMBL" id="JAKIJS010000001">
    <property type="protein sequence ID" value="MCF6136205.1"/>
    <property type="molecule type" value="Genomic_DNA"/>
</dbReference>
<dbReference type="SUPFAM" id="SSF53850">
    <property type="entry name" value="Periplasmic binding protein-like II"/>
    <property type="match status" value="1"/>
</dbReference>
<sequence length="298" mass="33526">MLKKIVIPFFMLILIVAGCGGNGDSGDKLVISGKKWTEQYILPHLLAEYIKGNTDYEVEVKEALGEVDVLTKAMEGGDIDMYVEYSGTGYLAVLKEEYNPDQTAEDIYEATKKGYKKEKGIVWLPPLGFENNYALAMTEETYKDLGVKTTSELAAKSDGLIIGAPPEFYERPDGMDPFVKKYDLSFKKEESLDPNLMYRAVKDGEVDVITAFTTDGRIPRFNLKTVEDDKNFFPPYYAAPIIRQEALDKFPDVEKVMKELEGKISSEDMAKMNAKVDIDNEDPKQVAIDFLKEKGLID</sequence>
<dbReference type="RefSeq" id="WP_236330491.1">
    <property type="nucleotide sequence ID" value="NZ_JAKIJS010000001.1"/>
</dbReference>
<name>A0ABS9GX79_9BACL</name>
<gene>
    <name evidence="2" type="ORF">L2716_00595</name>
</gene>
<reference evidence="2 3" key="1">
    <citation type="submission" date="2022-01" db="EMBL/GenBank/DDBJ databases">
        <title>Alkalihalobacillus sp. EGI L200015, a novel bacterium isolated from a salt lake sediment.</title>
        <authorList>
            <person name="Gao L."/>
            <person name="Fang B.-Z."/>
            <person name="Li W.-J."/>
        </authorList>
    </citation>
    <scope>NUCLEOTIDE SEQUENCE [LARGE SCALE GENOMIC DNA]</scope>
    <source>
        <strain evidence="2 3">KCTC 12718</strain>
    </source>
</reference>
<comment type="caution">
    <text evidence="2">The sequence shown here is derived from an EMBL/GenBank/DDBJ whole genome shotgun (WGS) entry which is preliminary data.</text>
</comment>
<keyword evidence="3" id="KW-1185">Reference proteome</keyword>
<dbReference type="Proteomes" id="UP001649381">
    <property type="component" value="Unassembled WGS sequence"/>
</dbReference>
<evidence type="ECO:0000313" key="2">
    <source>
        <dbReference type="EMBL" id="MCF6136205.1"/>
    </source>
</evidence>
<dbReference type="Gene3D" id="3.40.190.10">
    <property type="entry name" value="Periplasmic binding protein-like II"/>
    <property type="match status" value="1"/>
</dbReference>
<organism evidence="2 3">
    <name type="scientific">Pseudalkalibacillus berkeleyi</name>
    <dbReference type="NCBI Taxonomy" id="1069813"/>
    <lineage>
        <taxon>Bacteria</taxon>
        <taxon>Bacillati</taxon>
        <taxon>Bacillota</taxon>
        <taxon>Bacilli</taxon>
        <taxon>Bacillales</taxon>
        <taxon>Fictibacillaceae</taxon>
        <taxon>Pseudalkalibacillus</taxon>
    </lineage>
</organism>
<evidence type="ECO:0000313" key="3">
    <source>
        <dbReference type="Proteomes" id="UP001649381"/>
    </source>
</evidence>